<evidence type="ECO:0000313" key="2">
    <source>
        <dbReference type="Proteomes" id="UP000549394"/>
    </source>
</evidence>
<dbReference type="EMBL" id="CAJFCJ010000021">
    <property type="protein sequence ID" value="CAD5124448.1"/>
    <property type="molecule type" value="Genomic_DNA"/>
</dbReference>
<proteinExistence type="predicted"/>
<organism evidence="1 2">
    <name type="scientific">Dimorphilus gyrociliatus</name>
    <dbReference type="NCBI Taxonomy" id="2664684"/>
    <lineage>
        <taxon>Eukaryota</taxon>
        <taxon>Metazoa</taxon>
        <taxon>Spiralia</taxon>
        <taxon>Lophotrochozoa</taxon>
        <taxon>Annelida</taxon>
        <taxon>Polychaeta</taxon>
        <taxon>Polychaeta incertae sedis</taxon>
        <taxon>Dinophilidae</taxon>
        <taxon>Dimorphilus</taxon>
    </lineage>
</organism>
<protein>
    <submittedName>
        <fullName evidence="1">DgyrCDS12730</fullName>
    </submittedName>
</protein>
<name>A0A7I8W7D0_9ANNE</name>
<keyword evidence="2" id="KW-1185">Reference proteome</keyword>
<sequence length="352" mass="41294">MDQDNVTSCQDKSNIIERPRLIEDKPRPSWYIPLSSKQLSAFYELLIYLDNGNSDPRVIIRKLRDVPGLKVDYGTLLQSLRRSRNERYKYIDFDRLLWSIGIFSYYDFPLALASKSAKLLASSIATFAIRGLLEESRDKNNSSKLNISEKVTVRDLRRLALSGRIASKLPNLDCFVDLMKEIALGNNLFYSSKKTRNLTTSLTENSCNCNNRLPIIDVSKLSLAYRSRPPTFAKYIPLEKCPVKRYPQPKFMNYEYFKAKLLKQMKRKIDRYYTDLKNANIKIRPKLFKWIVENRMGSNANWDNINELAHIFNIYFPNKKSDMFVQYPPDNQYGRVLQAKLKAVRREKRVYF</sequence>
<evidence type="ECO:0000313" key="1">
    <source>
        <dbReference type="EMBL" id="CAD5124448.1"/>
    </source>
</evidence>
<comment type="caution">
    <text evidence="1">The sequence shown here is derived from an EMBL/GenBank/DDBJ whole genome shotgun (WGS) entry which is preliminary data.</text>
</comment>
<reference evidence="1 2" key="1">
    <citation type="submission" date="2020-08" db="EMBL/GenBank/DDBJ databases">
        <authorList>
            <person name="Hejnol A."/>
        </authorList>
    </citation>
    <scope>NUCLEOTIDE SEQUENCE [LARGE SCALE GENOMIC DNA]</scope>
</reference>
<dbReference type="AlphaFoldDB" id="A0A7I8W7D0"/>
<dbReference type="Proteomes" id="UP000549394">
    <property type="component" value="Unassembled WGS sequence"/>
</dbReference>
<gene>
    <name evidence="1" type="ORF">DGYR_LOCUS11990</name>
</gene>
<accession>A0A7I8W7D0</accession>